<comment type="similarity">
    <text evidence="1">Belongs to the LysR transcriptional regulatory family.</text>
</comment>
<dbReference type="Gene3D" id="1.10.10.10">
    <property type="entry name" value="Winged helix-like DNA-binding domain superfamily/Winged helix DNA-binding domain"/>
    <property type="match status" value="1"/>
</dbReference>
<evidence type="ECO:0000256" key="4">
    <source>
        <dbReference type="ARBA" id="ARBA00023163"/>
    </source>
</evidence>
<dbReference type="PROSITE" id="PS50931">
    <property type="entry name" value="HTH_LYSR"/>
    <property type="match status" value="1"/>
</dbReference>
<dbReference type="Pfam" id="PF00126">
    <property type="entry name" value="HTH_1"/>
    <property type="match status" value="1"/>
</dbReference>
<keyword evidence="7" id="KW-1185">Reference proteome</keyword>
<dbReference type="InterPro" id="IPR005119">
    <property type="entry name" value="LysR_subst-bd"/>
</dbReference>
<reference evidence="6 7" key="1">
    <citation type="submission" date="2020-08" db="EMBL/GenBank/DDBJ databases">
        <title>Genomic Encyclopedia of Type Strains, Phase III (KMG-III): the genomes of soil and plant-associated and newly described type strains.</title>
        <authorList>
            <person name="Whitman W."/>
        </authorList>
    </citation>
    <scope>NUCLEOTIDE SEQUENCE [LARGE SCALE GENOMIC DNA]</scope>
    <source>
        <strain evidence="6 7">CECT 8693</strain>
    </source>
</reference>
<feature type="domain" description="HTH lysR-type" evidence="5">
    <location>
        <begin position="1"/>
        <end position="58"/>
    </location>
</feature>
<dbReference type="PANTHER" id="PTHR30419">
    <property type="entry name" value="HTH-TYPE TRANSCRIPTIONAL REGULATOR YBHD"/>
    <property type="match status" value="1"/>
</dbReference>
<dbReference type="InterPro" id="IPR050950">
    <property type="entry name" value="HTH-type_LysR_regulators"/>
</dbReference>
<dbReference type="SUPFAM" id="SSF53850">
    <property type="entry name" value="Periplasmic binding protein-like II"/>
    <property type="match status" value="1"/>
</dbReference>
<dbReference type="Gene3D" id="3.40.190.290">
    <property type="match status" value="1"/>
</dbReference>
<dbReference type="RefSeq" id="WP_182535473.1">
    <property type="nucleotide sequence ID" value="NZ_JACJIP010000011.1"/>
</dbReference>
<dbReference type="GO" id="GO:0005829">
    <property type="term" value="C:cytosol"/>
    <property type="evidence" value="ECO:0007669"/>
    <property type="project" value="TreeGrafter"/>
</dbReference>
<comment type="caution">
    <text evidence="6">The sequence shown here is derived from an EMBL/GenBank/DDBJ whole genome shotgun (WGS) entry which is preliminary data.</text>
</comment>
<dbReference type="InterPro" id="IPR036388">
    <property type="entry name" value="WH-like_DNA-bd_sf"/>
</dbReference>
<dbReference type="CDD" id="cd08434">
    <property type="entry name" value="PBP2_GltC_like"/>
    <property type="match status" value="1"/>
</dbReference>
<dbReference type="Pfam" id="PF03466">
    <property type="entry name" value="LysR_substrate"/>
    <property type="match status" value="1"/>
</dbReference>
<keyword evidence="2" id="KW-0805">Transcription regulation</keyword>
<dbReference type="InterPro" id="IPR000847">
    <property type="entry name" value="LysR_HTH_N"/>
</dbReference>
<sequence>MEWQQLEYFQTVAQMEHMTRAAHALSISQSALSRSISRMEEELGVPLFDRQGRSIILNRYGQLFVKRVHRMIKELEEGQAELQSLIDGEAGEVTLGFLHTLGSNVIPDLIVNFREICPNIRFQLNQNNTLSLQEQLIQGSVDMCLLSYPNEHVHLMEWRELKSEELYVFVPLHHRLANRSSIDLSEIAGEPMISFKNGFGLRNLIDYYCMAAGFTPKIAFEGEEVPTIEALVAAGLGVAILPGVKGINNHQIVRLKVTSPQCRRVIGIAWMKERYMSPPTKRFLEFVIHYFK</sequence>
<dbReference type="PANTHER" id="PTHR30419:SF28">
    <property type="entry name" value="HTH-TYPE TRANSCRIPTIONAL REGULATOR BSDA"/>
    <property type="match status" value="1"/>
</dbReference>
<gene>
    <name evidence="6" type="ORF">FHR92_002104</name>
</gene>
<keyword evidence="4" id="KW-0804">Transcription</keyword>
<dbReference type="Proteomes" id="UP000567067">
    <property type="component" value="Unassembled WGS sequence"/>
</dbReference>
<evidence type="ECO:0000313" key="6">
    <source>
        <dbReference type="EMBL" id="MBA9085637.1"/>
    </source>
</evidence>
<proteinExistence type="inferred from homology"/>
<keyword evidence="3 6" id="KW-0238">DNA-binding</keyword>
<dbReference type="AlphaFoldDB" id="A0A7W3XRG6"/>
<dbReference type="GO" id="GO:0003700">
    <property type="term" value="F:DNA-binding transcription factor activity"/>
    <property type="evidence" value="ECO:0007669"/>
    <property type="project" value="InterPro"/>
</dbReference>
<dbReference type="FunFam" id="1.10.10.10:FF:000001">
    <property type="entry name" value="LysR family transcriptional regulator"/>
    <property type="match status" value="1"/>
</dbReference>
<dbReference type="SUPFAM" id="SSF46785">
    <property type="entry name" value="Winged helix' DNA-binding domain"/>
    <property type="match status" value="1"/>
</dbReference>
<protein>
    <submittedName>
        <fullName evidence="6">DNA-binding transcriptional LysR family regulator</fullName>
    </submittedName>
</protein>
<name>A0A7W3XRG6_9BACL</name>
<accession>A0A7W3XRG6</accession>
<organism evidence="6 7">
    <name type="scientific">Fontibacillus solani</name>
    <dbReference type="NCBI Taxonomy" id="1572857"/>
    <lineage>
        <taxon>Bacteria</taxon>
        <taxon>Bacillati</taxon>
        <taxon>Bacillota</taxon>
        <taxon>Bacilli</taxon>
        <taxon>Bacillales</taxon>
        <taxon>Paenibacillaceae</taxon>
        <taxon>Fontibacillus</taxon>
    </lineage>
</organism>
<evidence type="ECO:0000256" key="1">
    <source>
        <dbReference type="ARBA" id="ARBA00009437"/>
    </source>
</evidence>
<evidence type="ECO:0000256" key="3">
    <source>
        <dbReference type="ARBA" id="ARBA00023125"/>
    </source>
</evidence>
<dbReference type="PRINTS" id="PR00039">
    <property type="entry name" value="HTHLYSR"/>
</dbReference>
<dbReference type="InterPro" id="IPR036390">
    <property type="entry name" value="WH_DNA-bd_sf"/>
</dbReference>
<evidence type="ECO:0000256" key="2">
    <source>
        <dbReference type="ARBA" id="ARBA00023015"/>
    </source>
</evidence>
<evidence type="ECO:0000313" key="7">
    <source>
        <dbReference type="Proteomes" id="UP000567067"/>
    </source>
</evidence>
<dbReference type="EMBL" id="JACJIP010000011">
    <property type="protein sequence ID" value="MBA9085637.1"/>
    <property type="molecule type" value="Genomic_DNA"/>
</dbReference>
<dbReference type="GO" id="GO:0003677">
    <property type="term" value="F:DNA binding"/>
    <property type="evidence" value="ECO:0007669"/>
    <property type="project" value="UniProtKB-KW"/>
</dbReference>
<evidence type="ECO:0000259" key="5">
    <source>
        <dbReference type="PROSITE" id="PS50931"/>
    </source>
</evidence>